<comment type="caution">
    <text evidence="2">The sequence shown here is derived from an EMBL/GenBank/DDBJ whole genome shotgun (WGS) entry which is preliminary data.</text>
</comment>
<feature type="compositionally biased region" description="Acidic residues" evidence="1">
    <location>
        <begin position="194"/>
        <end position="212"/>
    </location>
</feature>
<feature type="compositionally biased region" description="Basic and acidic residues" evidence="1">
    <location>
        <begin position="177"/>
        <end position="193"/>
    </location>
</feature>
<dbReference type="HOGENOM" id="CLU_1230678_0_0_1"/>
<feature type="compositionally biased region" description="Basic and acidic residues" evidence="1">
    <location>
        <begin position="140"/>
        <end position="154"/>
    </location>
</feature>
<gene>
    <name evidence="2" type="ORF">A1Q1_03187</name>
</gene>
<organism evidence="2 3">
    <name type="scientific">Trichosporon asahii var. asahii (strain ATCC 90039 / CBS 2479 / JCM 2466 / KCTC 7840 / NBRC 103889/ NCYC 2677 / UAMH 7654)</name>
    <name type="common">Yeast</name>
    <dbReference type="NCBI Taxonomy" id="1186058"/>
    <lineage>
        <taxon>Eukaryota</taxon>
        <taxon>Fungi</taxon>
        <taxon>Dikarya</taxon>
        <taxon>Basidiomycota</taxon>
        <taxon>Agaricomycotina</taxon>
        <taxon>Tremellomycetes</taxon>
        <taxon>Trichosporonales</taxon>
        <taxon>Trichosporonaceae</taxon>
        <taxon>Trichosporon</taxon>
    </lineage>
</organism>
<dbReference type="KEGG" id="tasa:A1Q1_03187"/>
<reference evidence="2 3" key="1">
    <citation type="journal article" date="2012" name="Eukaryot. Cell">
        <title>Draft genome sequence of CBS 2479, the standard type strain of Trichosporon asahii.</title>
        <authorList>
            <person name="Yang R.Y."/>
            <person name="Li H.T."/>
            <person name="Zhu H."/>
            <person name="Zhou G.P."/>
            <person name="Wang M."/>
            <person name="Wang L."/>
        </authorList>
    </citation>
    <scope>NUCLEOTIDE SEQUENCE [LARGE SCALE GENOMIC DNA]</scope>
    <source>
        <strain evidence="3">ATCC 90039 / CBS 2479 / JCM 2466 / KCTC 7840 / NCYC 2677 / UAMH 7654</strain>
    </source>
</reference>
<evidence type="ECO:0000256" key="1">
    <source>
        <dbReference type="SAM" id="MobiDB-lite"/>
    </source>
</evidence>
<evidence type="ECO:0000313" key="3">
    <source>
        <dbReference type="Proteomes" id="UP000002748"/>
    </source>
</evidence>
<accession>J6EYM8</accession>
<dbReference type="EMBL" id="ALBS01000223">
    <property type="protein sequence ID" value="EJT47952.1"/>
    <property type="molecule type" value="Genomic_DNA"/>
</dbReference>
<sequence>MNGAPPDPARDALLSMREALLAREQELMADGIGSMSMEERGPIATSPTTRSGKARAMECIRQGEAAHPANKMSLAQADPRPMGESLALGTRDFDNQTAARFATLGLQQQRPETPEDPEDPDQRAWQELRHQAQASHYARSHVDDPSNSFADRDAYSAAAVYASQEDDPGTGLPMDVARSRRDEGYDSDMRMDREEEEDAENEFSEGNDEYEGDGTNTMDAAPGFS</sequence>
<dbReference type="AlphaFoldDB" id="J6EYM8"/>
<dbReference type="Proteomes" id="UP000002748">
    <property type="component" value="Unassembled WGS sequence"/>
</dbReference>
<proteinExistence type="predicted"/>
<feature type="region of interest" description="Disordered" evidence="1">
    <location>
        <begin position="32"/>
        <end position="225"/>
    </location>
</feature>
<dbReference type="RefSeq" id="XP_014179115.1">
    <property type="nucleotide sequence ID" value="XM_014323640.1"/>
</dbReference>
<feature type="compositionally biased region" description="Basic and acidic residues" evidence="1">
    <location>
        <begin position="120"/>
        <end position="130"/>
    </location>
</feature>
<name>J6EYM8_TRIAS</name>
<dbReference type="VEuPathDB" id="FungiDB:A1Q1_03187"/>
<dbReference type="GeneID" id="25986700"/>
<protein>
    <submittedName>
        <fullName evidence="2">Uncharacterized protein</fullName>
    </submittedName>
</protein>
<dbReference type="OrthoDB" id="2596678at2759"/>
<evidence type="ECO:0000313" key="2">
    <source>
        <dbReference type="EMBL" id="EJT47952.1"/>
    </source>
</evidence>